<accession>A0A7J5B435</accession>
<evidence type="ECO:0000259" key="5">
    <source>
        <dbReference type="PROSITE" id="PS50931"/>
    </source>
</evidence>
<sequence length="297" mass="32146">MDTALLKTFLAVASRGSLTAAAEELHLAQSTVTVRLQALERELDVRLFDRRRDGVRITEAAIRVRERAQDLLDMEESLFSAARLDASVVQGDVVVGAPESICAFRLPTILAKLRHEYSLLRVHLVPAGTKDVSRGVLERRFDIGLVLDERLPPSRLSASMLTRERIAVYVASDHEIARRPPSVLGDIAQESLFLLEGGCSYADRFLRDLSVSTPSAPSVTRFGSIEAVRACVEAGLGLGVLPEMAARAAEHQGKIVRVPTLPRPDVPLQVVTDSRRSSSPAVDAVVGVLSPGLMAAD</sequence>
<evidence type="ECO:0000256" key="1">
    <source>
        <dbReference type="ARBA" id="ARBA00009437"/>
    </source>
</evidence>
<dbReference type="CDD" id="cd05466">
    <property type="entry name" value="PBP2_LTTR_substrate"/>
    <property type="match status" value="1"/>
</dbReference>
<keyword evidence="3" id="KW-0238">DNA-binding</keyword>
<dbReference type="Pfam" id="PF03466">
    <property type="entry name" value="LysR_substrate"/>
    <property type="match status" value="1"/>
</dbReference>
<reference evidence="6 7" key="1">
    <citation type="submission" date="2019-09" db="EMBL/GenBank/DDBJ databases">
        <title>Phylogeny of genus Pseudoclavibacter and closely related genus.</title>
        <authorList>
            <person name="Li Y."/>
        </authorList>
    </citation>
    <scope>NUCLEOTIDE SEQUENCE [LARGE SCALE GENOMIC DNA]</scope>
    <source>
        <strain evidence="6 7">THG-MD12</strain>
    </source>
</reference>
<dbReference type="PROSITE" id="PS50931">
    <property type="entry name" value="HTH_LYSR"/>
    <property type="match status" value="1"/>
</dbReference>
<keyword evidence="7" id="KW-1185">Reference proteome</keyword>
<evidence type="ECO:0000256" key="2">
    <source>
        <dbReference type="ARBA" id="ARBA00023015"/>
    </source>
</evidence>
<dbReference type="SUPFAM" id="SSF53850">
    <property type="entry name" value="Periplasmic binding protein-like II"/>
    <property type="match status" value="1"/>
</dbReference>
<dbReference type="Proteomes" id="UP000490386">
    <property type="component" value="Unassembled WGS sequence"/>
</dbReference>
<dbReference type="Gene3D" id="1.10.10.10">
    <property type="entry name" value="Winged helix-like DNA-binding domain superfamily/Winged helix DNA-binding domain"/>
    <property type="match status" value="1"/>
</dbReference>
<dbReference type="AlphaFoldDB" id="A0A7J5B435"/>
<name>A0A7J5B435_9MICO</name>
<comment type="caution">
    <text evidence="6">The sequence shown here is derived from an EMBL/GenBank/DDBJ whole genome shotgun (WGS) entry which is preliminary data.</text>
</comment>
<evidence type="ECO:0000313" key="7">
    <source>
        <dbReference type="Proteomes" id="UP000490386"/>
    </source>
</evidence>
<dbReference type="RefSeq" id="WP_151423419.1">
    <property type="nucleotide sequence ID" value="NZ_WBJX01000002.1"/>
</dbReference>
<dbReference type="InterPro" id="IPR005119">
    <property type="entry name" value="LysR_subst-bd"/>
</dbReference>
<protein>
    <submittedName>
        <fullName evidence="6">LysR family transcriptional regulator</fullName>
    </submittedName>
</protein>
<organism evidence="6 7">
    <name type="scientific">Pseudoclavibacter terrae</name>
    <dbReference type="NCBI Taxonomy" id="1530195"/>
    <lineage>
        <taxon>Bacteria</taxon>
        <taxon>Bacillati</taxon>
        <taxon>Actinomycetota</taxon>
        <taxon>Actinomycetes</taxon>
        <taxon>Micrococcales</taxon>
        <taxon>Microbacteriaceae</taxon>
        <taxon>Pseudoclavibacter</taxon>
    </lineage>
</organism>
<keyword evidence="2" id="KW-0805">Transcription regulation</keyword>
<dbReference type="Gene3D" id="3.40.190.10">
    <property type="entry name" value="Periplasmic binding protein-like II"/>
    <property type="match status" value="2"/>
</dbReference>
<keyword evidence="4" id="KW-0804">Transcription</keyword>
<dbReference type="OrthoDB" id="3636008at2"/>
<evidence type="ECO:0000313" key="6">
    <source>
        <dbReference type="EMBL" id="KAB1638355.1"/>
    </source>
</evidence>
<evidence type="ECO:0000256" key="4">
    <source>
        <dbReference type="ARBA" id="ARBA00023163"/>
    </source>
</evidence>
<dbReference type="SUPFAM" id="SSF46785">
    <property type="entry name" value="Winged helix' DNA-binding domain"/>
    <property type="match status" value="1"/>
</dbReference>
<dbReference type="PRINTS" id="PR00039">
    <property type="entry name" value="HTHLYSR"/>
</dbReference>
<dbReference type="InterPro" id="IPR036390">
    <property type="entry name" value="WH_DNA-bd_sf"/>
</dbReference>
<dbReference type="Pfam" id="PF00126">
    <property type="entry name" value="HTH_1"/>
    <property type="match status" value="1"/>
</dbReference>
<dbReference type="PANTHER" id="PTHR30126">
    <property type="entry name" value="HTH-TYPE TRANSCRIPTIONAL REGULATOR"/>
    <property type="match status" value="1"/>
</dbReference>
<dbReference type="EMBL" id="WBJX01000002">
    <property type="protein sequence ID" value="KAB1638355.1"/>
    <property type="molecule type" value="Genomic_DNA"/>
</dbReference>
<feature type="domain" description="HTH lysR-type" evidence="5">
    <location>
        <begin position="1"/>
        <end position="58"/>
    </location>
</feature>
<dbReference type="GO" id="GO:0000976">
    <property type="term" value="F:transcription cis-regulatory region binding"/>
    <property type="evidence" value="ECO:0007669"/>
    <property type="project" value="TreeGrafter"/>
</dbReference>
<gene>
    <name evidence="6" type="ORF">F8O03_08130</name>
</gene>
<proteinExistence type="inferred from homology"/>
<dbReference type="PANTHER" id="PTHR30126:SF39">
    <property type="entry name" value="HTH-TYPE TRANSCRIPTIONAL REGULATOR CYSL"/>
    <property type="match status" value="1"/>
</dbReference>
<dbReference type="InterPro" id="IPR000847">
    <property type="entry name" value="LysR_HTH_N"/>
</dbReference>
<dbReference type="GO" id="GO:0003700">
    <property type="term" value="F:DNA-binding transcription factor activity"/>
    <property type="evidence" value="ECO:0007669"/>
    <property type="project" value="InterPro"/>
</dbReference>
<evidence type="ECO:0000256" key="3">
    <source>
        <dbReference type="ARBA" id="ARBA00023125"/>
    </source>
</evidence>
<dbReference type="InterPro" id="IPR036388">
    <property type="entry name" value="WH-like_DNA-bd_sf"/>
</dbReference>
<comment type="similarity">
    <text evidence="1">Belongs to the LysR transcriptional regulatory family.</text>
</comment>